<keyword evidence="4" id="KW-1133">Transmembrane helix</keyword>
<evidence type="ECO:0000256" key="5">
    <source>
        <dbReference type="ARBA" id="ARBA00023136"/>
    </source>
</evidence>
<name>G1TU77_RABIT</name>
<dbReference type="Ensembl" id="ENSOCUT00000025265.2">
    <property type="protein sequence ID" value="ENSOCUP00000020601.2"/>
    <property type="gene ID" value="ENSOCUG00000024164.2"/>
</dbReference>
<dbReference type="GO" id="GO:0033211">
    <property type="term" value="P:adiponectin-activated signaling pathway"/>
    <property type="evidence" value="ECO:0007669"/>
    <property type="project" value="TreeGrafter"/>
</dbReference>
<dbReference type="GeneTree" id="ENSGT00940000154563"/>
<dbReference type="InParanoid" id="G1TU77"/>
<evidence type="ECO:0000256" key="6">
    <source>
        <dbReference type="SAM" id="MobiDB-lite"/>
    </source>
</evidence>
<dbReference type="AlphaFoldDB" id="G1TU77"/>
<feature type="region of interest" description="Disordered" evidence="6">
    <location>
        <begin position="1"/>
        <end position="22"/>
    </location>
</feature>
<evidence type="ECO:0000313" key="7">
    <source>
        <dbReference type="Ensembl" id="ENSOCUP00000020601.2"/>
    </source>
</evidence>
<proteinExistence type="inferred from homology"/>
<evidence type="ECO:0000256" key="2">
    <source>
        <dbReference type="ARBA" id="ARBA00007018"/>
    </source>
</evidence>
<dbReference type="PANTHER" id="PTHR20855">
    <property type="entry name" value="ADIPOR/PROGESTIN RECEPTOR-RELATED"/>
    <property type="match status" value="1"/>
</dbReference>
<dbReference type="GO" id="GO:0038023">
    <property type="term" value="F:signaling receptor activity"/>
    <property type="evidence" value="ECO:0007669"/>
    <property type="project" value="TreeGrafter"/>
</dbReference>
<comment type="subcellular location">
    <subcellularLocation>
        <location evidence="1">Membrane</location>
        <topology evidence="1">Multi-pass membrane protein</topology>
    </subcellularLocation>
</comment>
<comment type="similarity">
    <text evidence="2">Belongs to the ADIPOR family.</text>
</comment>
<accession>G1TU77</accession>
<dbReference type="eggNOG" id="KOG0748">
    <property type="taxonomic scope" value="Eukaryota"/>
</dbReference>
<evidence type="ECO:0000256" key="1">
    <source>
        <dbReference type="ARBA" id="ARBA00004141"/>
    </source>
</evidence>
<dbReference type="SMR" id="G1TU77"/>
<organism evidence="7 8">
    <name type="scientific">Oryctolagus cuniculus</name>
    <name type="common">Rabbit</name>
    <dbReference type="NCBI Taxonomy" id="9986"/>
    <lineage>
        <taxon>Eukaryota</taxon>
        <taxon>Metazoa</taxon>
        <taxon>Chordata</taxon>
        <taxon>Craniata</taxon>
        <taxon>Vertebrata</taxon>
        <taxon>Euteleostomi</taxon>
        <taxon>Mammalia</taxon>
        <taxon>Eutheria</taxon>
        <taxon>Euarchontoglires</taxon>
        <taxon>Glires</taxon>
        <taxon>Lagomorpha</taxon>
        <taxon>Leporidae</taxon>
        <taxon>Oryctolagus</taxon>
    </lineage>
</organism>
<sequence>MSFHKGSVVAQGNEAPASNRKADSIELTEMGPLLEEKAEEEQTCPVTQEEEEVWVWTLPLQGHNAMEKMEELIYKVWEGRLGVILYVVLHDWLKDNDYLLHSHRPPLPFFQAYFKSIICIHRETANIWTHLLATAYLHFHHLCPGYFHHHRGIVGPFCHP</sequence>
<dbReference type="PaxDb" id="9986-ENSOCUP00000020601"/>
<protein>
    <submittedName>
        <fullName evidence="7">Uncharacterized protein</fullName>
    </submittedName>
</protein>
<evidence type="ECO:0000256" key="4">
    <source>
        <dbReference type="ARBA" id="ARBA00022989"/>
    </source>
</evidence>
<keyword evidence="5" id="KW-0472">Membrane</keyword>
<reference evidence="7" key="3">
    <citation type="submission" date="2025-09" db="UniProtKB">
        <authorList>
            <consortium name="Ensembl"/>
        </authorList>
    </citation>
    <scope>IDENTIFICATION</scope>
    <source>
        <strain evidence="7">Thorbecke</strain>
    </source>
</reference>
<keyword evidence="8" id="KW-1185">Reference proteome</keyword>
<dbReference type="GO" id="GO:0005886">
    <property type="term" value="C:plasma membrane"/>
    <property type="evidence" value="ECO:0007669"/>
    <property type="project" value="TreeGrafter"/>
</dbReference>
<dbReference type="EMBL" id="AAGW02068136">
    <property type="status" value="NOT_ANNOTATED_CDS"/>
    <property type="molecule type" value="Genomic_DNA"/>
</dbReference>
<reference evidence="7 8" key="1">
    <citation type="journal article" date="2011" name="Nature">
        <title>A high-resolution map of human evolutionary constraint using 29 mammals.</title>
        <authorList>
            <person name="Lindblad-Toh K."/>
            <person name="Garber M."/>
            <person name="Zuk O."/>
            <person name="Lin M.F."/>
            <person name="Parker B.J."/>
            <person name="Washietl S."/>
            <person name="Kheradpour P."/>
            <person name="Ernst J."/>
            <person name="Jordan G."/>
            <person name="Mauceli E."/>
            <person name="Ward L.D."/>
            <person name="Lowe C.B."/>
            <person name="Holloway A.K."/>
            <person name="Clamp M."/>
            <person name="Gnerre S."/>
            <person name="Alfoldi J."/>
            <person name="Beal K."/>
            <person name="Chang J."/>
            <person name="Clawson H."/>
            <person name="Cuff J."/>
            <person name="Di Palma F."/>
            <person name="Fitzgerald S."/>
            <person name="Flicek P."/>
            <person name="Guttman M."/>
            <person name="Hubisz M.J."/>
            <person name="Jaffe D.B."/>
            <person name="Jungreis I."/>
            <person name="Kent W.J."/>
            <person name="Kostka D."/>
            <person name="Lara M."/>
            <person name="Martins A.L."/>
            <person name="Massingham T."/>
            <person name="Moltke I."/>
            <person name="Raney B.J."/>
            <person name="Rasmussen M.D."/>
            <person name="Robinson J."/>
            <person name="Stark A."/>
            <person name="Vilella A.J."/>
            <person name="Wen J."/>
            <person name="Xie X."/>
            <person name="Zody M.C."/>
            <person name="Baldwin J."/>
            <person name="Bloom T."/>
            <person name="Chin C.W."/>
            <person name="Heiman D."/>
            <person name="Nicol R."/>
            <person name="Nusbaum C."/>
            <person name="Young S."/>
            <person name="Wilkinson J."/>
            <person name="Worley K.C."/>
            <person name="Kovar C.L."/>
            <person name="Muzny D.M."/>
            <person name="Gibbs R.A."/>
            <person name="Cree A."/>
            <person name="Dihn H.H."/>
            <person name="Fowler G."/>
            <person name="Jhangiani S."/>
            <person name="Joshi V."/>
            <person name="Lee S."/>
            <person name="Lewis L.R."/>
            <person name="Nazareth L.V."/>
            <person name="Okwuonu G."/>
            <person name="Santibanez J."/>
            <person name="Warren W.C."/>
            <person name="Mardis E.R."/>
            <person name="Weinstock G.M."/>
            <person name="Wilson R.K."/>
            <person name="Delehaunty K."/>
            <person name="Dooling D."/>
            <person name="Fronik C."/>
            <person name="Fulton L."/>
            <person name="Fulton B."/>
            <person name="Graves T."/>
            <person name="Minx P."/>
            <person name="Sodergren E."/>
            <person name="Birney E."/>
            <person name="Margulies E.H."/>
            <person name="Herrero J."/>
            <person name="Green E.D."/>
            <person name="Haussler D."/>
            <person name="Siepel A."/>
            <person name="Goldman N."/>
            <person name="Pollard K.S."/>
            <person name="Pedersen J.S."/>
            <person name="Lander E.S."/>
            <person name="Kellis M."/>
        </authorList>
    </citation>
    <scope>NUCLEOTIDE SEQUENCE [LARGE SCALE GENOMIC DNA]</scope>
    <source>
        <strain evidence="7 8">Thorbecke inbred</strain>
    </source>
</reference>
<dbReference type="PANTHER" id="PTHR20855:SF40">
    <property type="entry name" value="ADIPONECTIN RECEPTOR PROTEIN 1"/>
    <property type="match status" value="1"/>
</dbReference>
<dbReference type="InterPro" id="IPR004254">
    <property type="entry name" value="AdipoR/HlyIII-related"/>
</dbReference>
<evidence type="ECO:0000313" key="8">
    <source>
        <dbReference type="Proteomes" id="UP000001811"/>
    </source>
</evidence>
<reference evidence="7" key="2">
    <citation type="submission" date="2025-08" db="UniProtKB">
        <authorList>
            <consortium name="Ensembl"/>
        </authorList>
    </citation>
    <scope>IDENTIFICATION</scope>
    <source>
        <strain evidence="7">Thorbecke</strain>
    </source>
</reference>
<dbReference type="HOGENOM" id="CLU_023075_1_0_1"/>
<evidence type="ECO:0000256" key="3">
    <source>
        <dbReference type="ARBA" id="ARBA00022692"/>
    </source>
</evidence>
<dbReference type="Proteomes" id="UP000001811">
    <property type="component" value="Chromosome 12"/>
</dbReference>
<keyword evidence="3" id="KW-0812">Transmembrane</keyword>